<dbReference type="AlphaFoldDB" id="A0A3N4LSL5"/>
<dbReference type="Proteomes" id="UP000267821">
    <property type="component" value="Unassembled WGS sequence"/>
</dbReference>
<evidence type="ECO:0000313" key="3">
    <source>
        <dbReference type="Proteomes" id="UP000267821"/>
    </source>
</evidence>
<feature type="signal peptide" evidence="1">
    <location>
        <begin position="1"/>
        <end position="30"/>
    </location>
</feature>
<dbReference type="InParanoid" id="A0A3N4LSL5"/>
<sequence length="110" mass="12130">MVQQAHRTVLHGVCIVALLCLLLEIINQHAVIICLDAICRADLMPSTYHRGLANNSTAEDSFPKIQIRTPCKSCSILGNYDLPARCILSIDITLLHSVICSYISIPLRDS</sequence>
<reference evidence="2 3" key="1">
    <citation type="journal article" date="2018" name="Nat. Ecol. Evol.">
        <title>Pezizomycetes genomes reveal the molecular basis of ectomycorrhizal truffle lifestyle.</title>
        <authorList>
            <person name="Murat C."/>
            <person name="Payen T."/>
            <person name="Noel B."/>
            <person name="Kuo A."/>
            <person name="Morin E."/>
            <person name="Chen J."/>
            <person name="Kohler A."/>
            <person name="Krizsan K."/>
            <person name="Balestrini R."/>
            <person name="Da Silva C."/>
            <person name="Montanini B."/>
            <person name="Hainaut M."/>
            <person name="Levati E."/>
            <person name="Barry K.W."/>
            <person name="Belfiori B."/>
            <person name="Cichocki N."/>
            <person name="Clum A."/>
            <person name="Dockter R.B."/>
            <person name="Fauchery L."/>
            <person name="Guy J."/>
            <person name="Iotti M."/>
            <person name="Le Tacon F."/>
            <person name="Lindquist E.A."/>
            <person name="Lipzen A."/>
            <person name="Malagnac F."/>
            <person name="Mello A."/>
            <person name="Molinier V."/>
            <person name="Miyauchi S."/>
            <person name="Poulain J."/>
            <person name="Riccioni C."/>
            <person name="Rubini A."/>
            <person name="Sitrit Y."/>
            <person name="Splivallo R."/>
            <person name="Traeger S."/>
            <person name="Wang M."/>
            <person name="Zifcakova L."/>
            <person name="Wipf D."/>
            <person name="Zambonelli A."/>
            <person name="Paolocci F."/>
            <person name="Nowrousian M."/>
            <person name="Ottonello S."/>
            <person name="Baldrian P."/>
            <person name="Spatafora J.W."/>
            <person name="Henrissat B."/>
            <person name="Nagy L.G."/>
            <person name="Aury J.M."/>
            <person name="Wincker P."/>
            <person name="Grigoriev I.V."/>
            <person name="Bonfante P."/>
            <person name="Martin F.M."/>
        </authorList>
    </citation>
    <scope>NUCLEOTIDE SEQUENCE [LARGE SCALE GENOMIC DNA]</scope>
    <source>
        <strain evidence="2 3">ATCC MYA-4762</strain>
    </source>
</reference>
<proteinExistence type="predicted"/>
<accession>A0A3N4LSL5</accession>
<protein>
    <recommendedName>
        <fullName evidence="4">Secreted protein</fullName>
    </recommendedName>
</protein>
<evidence type="ECO:0008006" key="4">
    <source>
        <dbReference type="Google" id="ProtNLM"/>
    </source>
</evidence>
<dbReference type="EMBL" id="ML121540">
    <property type="protein sequence ID" value="RPB24668.1"/>
    <property type="molecule type" value="Genomic_DNA"/>
</dbReference>
<evidence type="ECO:0000256" key="1">
    <source>
        <dbReference type="SAM" id="SignalP"/>
    </source>
</evidence>
<name>A0A3N4LSL5_9PEZI</name>
<keyword evidence="3" id="KW-1185">Reference proteome</keyword>
<evidence type="ECO:0000313" key="2">
    <source>
        <dbReference type="EMBL" id="RPB24668.1"/>
    </source>
</evidence>
<keyword evidence="1" id="KW-0732">Signal</keyword>
<gene>
    <name evidence="2" type="ORF">L211DRAFT_142026</name>
</gene>
<organism evidence="2 3">
    <name type="scientific">Terfezia boudieri ATCC MYA-4762</name>
    <dbReference type="NCBI Taxonomy" id="1051890"/>
    <lineage>
        <taxon>Eukaryota</taxon>
        <taxon>Fungi</taxon>
        <taxon>Dikarya</taxon>
        <taxon>Ascomycota</taxon>
        <taxon>Pezizomycotina</taxon>
        <taxon>Pezizomycetes</taxon>
        <taxon>Pezizales</taxon>
        <taxon>Pezizaceae</taxon>
        <taxon>Terfezia</taxon>
    </lineage>
</organism>
<feature type="chain" id="PRO_5018289113" description="Secreted protein" evidence="1">
    <location>
        <begin position="31"/>
        <end position="110"/>
    </location>
</feature>